<keyword evidence="3 7" id="KW-0574">Periplasm</keyword>
<sequence length="456" mass="50687">MPLLFPRSSLSSFSSLLAMFVGAIVSVHAQTLTLAWSASLDGESGPQRPIDYIVALVNSEPITLTDVQREAQRVLQQLAVQRRPVPDEKTFRSDVLEGLIQRRWQLQLAQELGIRVEEAAVDEAERTIASQNQTNVAELRRRVVAEGMGLDRFRSQLREQLLLQRLREKEVIARVTVSELDIDNHLQQQEQAPDLSKLRLHLEQLVVPVPDGASPADVDKLRTLAEALRNHASKGEALSTLATTLSNATLRIAAEDLGVRTADRYPAAFVHAVRHCAQGEVCELVQSGAGFHILKVLEKTNPALPAPWSVEHHTRHILLRPSTSVSEADARSRLTELRRQILAGRIDFAKVAKDLSHDASAAQGGDLGWAGPGVFVPEFEAIIEQLEPGALSEPVISRFGVHLIQLLDRRRVTMPPAQYREAVRATVRALKLEEAYKTWNQAQRAKAYVEYRQAPE</sequence>
<dbReference type="Gene3D" id="1.10.4030.10">
    <property type="entry name" value="Porin chaperone SurA, peptide-binding domain"/>
    <property type="match status" value="1"/>
</dbReference>
<dbReference type="InterPro" id="IPR046357">
    <property type="entry name" value="PPIase_dom_sf"/>
</dbReference>
<dbReference type="Pfam" id="PF00639">
    <property type="entry name" value="Rotamase"/>
    <property type="match status" value="2"/>
</dbReference>
<evidence type="ECO:0000313" key="10">
    <source>
        <dbReference type="Proteomes" id="UP000017184"/>
    </source>
</evidence>
<dbReference type="PATRIC" id="fig|946483.4.peg.635"/>
<name>U5N969_9BURK</name>
<dbReference type="OrthoDB" id="14196at2"/>
<dbReference type="GO" id="GO:0051082">
    <property type="term" value="F:unfolded protein binding"/>
    <property type="evidence" value="ECO:0007669"/>
    <property type="project" value="UniProtKB-UniRule"/>
</dbReference>
<dbReference type="PROSITE" id="PS50198">
    <property type="entry name" value="PPIC_PPIASE_2"/>
    <property type="match status" value="2"/>
</dbReference>
<dbReference type="GO" id="GO:0030288">
    <property type="term" value="C:outer membrane-bounded periplasmic space"/>
    <property type="evidence" value="ECO:0007669"/>
    <property type="project" value="InterPro"/>
</dbReference>
<dbReference type="STRING" id="946483.Cenrod_0636"/>
<dbReference type="SUPFAM" id="SSF109998">
    <property type="entry name" value="Triger factor/SurA peptide-binding domain-like"/>
    <property type="match status" value="1"/>
</dbReference>
<feature type="domain" description="PpiC" evidence="8">
    <location>
        <begin position="197"/>
        <end position="298"/>
    </location>
</feature>
<dbReference type="HAMAP" id="MF_01183">
    <property type="entry name" value="Chaperone_SurA"/>
    <property type="match status" value="1"/>
</dbReference>
<dbReference type="KEGG" id="cbx:Cenrod_0636"/>
<organism evidence="9 10">
    <name type="scientific">Candidatus Symbiobacter mobilis CR</name>
    <dbReference type="NCBI Taxonomy" id="946483"/>
    <lineage>
        <taxon>Bacteria</taxon>
        <taxon>Pseudomonadati</taxon>
        <taxon>Pseudomonadota</taxon>
        <taxon>Betaproteobacteria</taxon>
        <taxon>Burkholderiales</taxon>
        <taxon>Comamonadaceae</taxon>
    </lineage>
</organism>
<evidence type="ECO:0000256" key="5">
    <source>
        <dbReference type="ARBA" id="ARBA00023186"/>
    </source>
</evidence>
<dbReference type="SUPFAM" id="SSF54534">
    <property type="entry name" value="FKBP-like"/>
    <property type="match status" value="2"/>
</dbReference>
<dbReference type="PANTHER" id="PTHR47637">
    <property type="entry name" value="CHAPERONE SURA"/>
    <property type="match status" value="1"/>
</dbReference>
<proteinExistence type="inferred from homology"/>
<gene>
    <name evidence="7 9" type="primary">surA</name>
    <name evidence="9" type="ORF">Cenrod_0636</name>
</gene>
<keyword evidence="2 7" id="KW-0677">Repeat</keyword>
<dbReference type="eggNOG" id="COG0760">
    <property type="taxonomic scope" value="Bacteria"/>
</dbReference>
<comment type="domain">
    <text evidence="7">The PPIase activity resides only in the second parvulin domain. The N-terminal region and the C-terminal tail are necessary and sufficient for the chaperone activity of SurA. The PPIase activity is dispensable for SurA to function as a chaperone. The N-terminal region and the C-terminal tail are also required for porin recognition.</text>
</comment>
<dbReference type="GO" id="GO:0050821">
    <property type="term" value="P:protein stabilization"/>
    <property type="evidence" value="ECO:0007669"/>
    <property type="project" value="InterPro"/>
</dbReference>
<evidence type="ECO:0000256" key="3">
    <source>
        <dbReference type="ARBA" id="ARBA00022764"/>
    </source>
</evidence>
<dbReference type="Proteomes" id="UP000017184">
    <property type="component" value="Chromosome"/>
</dbReference>
<comment type="function">
    <text evidence="7">Chaperone involved in the correct folding and assembly of outer membrane proteins. Recognizes specific patterns of aromatic residues and the orientation of their side chains, which are found more frequently in integral outer membrane proteins. May act in both early periplasmic and late outer membrane-associated steps of protein maturation.</text>
</comment>
<dbReference type="PROSITE" id="PS01096">
    <property type="entry name" value="PPIC_PPIASE_1"/>
    <property type="match status" value="1"/>
</dbReference>
<evidence type="ECO:0000256" key="7">
    <source>
        <dbReference type="HAMAP-Rule" id="MF_01183"/>
    </source>
</evidence>
<dbReference type="GO" id="GO:0042277">
    <property type="term" value="F:peptide binding"/>
    <property type="evidence" value="ECO:0007669"/>
    <property type="project" value="InterPro"/>
</dbReference>
<dbReference type="InterPro" id="IPR023034">
    <property type="entry name" value="PPIase_SurA"/>
</dbReference>
<dbReference type="InterPro" id="IPR050280">
    <property type="entry name" value="OMP_Chaperone_SurA"/>
</dbReference>
<protein>
    <recommendedName>
        <fullName evidence="7">Chaperone SurA</fullName>
    </recommendedName>
    <alternativeName>
        <fullName evidence="7">Peptidyl-prolyl cis-trans isomerase SurA</fullName>
        <shortName evidence="7">PPIase SurA</shortName>
        <ecNumber evidence="7">5.2.1.8</ecNumber>
    </alternativeName>
    <alternativeName>
        <fullName evidence="7">Rotamase SurA</fullName>
    </alternativeName>
</protein>
<dbReference type="InterPro" id="IPR000297">
    <property type="entry name" value="PPIase_PpiC"/>
</dbReference>
<comment type="catalytic activity">
    <reaction evidence="7">
        <text>[protein]-peptidylproline (omega=180) = [protein]-peptidylproline (omega=0)</text>
        <dbReference type="Rhea" id="RHEA:16237"/>
        <dbReference type="Rhea" id="RHEA-COMP:10747"/>
        <dbReference type="Rhea" id="RHEA-COMP:10748"/>
        <dbReference type="ChEBI" id="CHEBI:83833"/>
        <dbReference type="ChEBI" id="CHEBI:83834"/>
        <dbReference type="EC" id="5.2.1.8"/>
    </reaction>
</comment>
<feature type="domain" description="PpiC" evidence="8">
    <location>
        <begin position="309"/>
        <end position="408"/>
    </location>
</feature>
<dbReference type="PANTHER" id="PTHR47637:SF1">
    <property type="entry name" value="CHAPERONE SURA"/>
    <property type="match status" value="1"/>
</dbReference>
<dbReference type="GO" id="GO:0043165">
    <property type="term" value="P:Gram-negative-bacterium-type cell outer membrane assembly"/>
    <property type="evidence" value="ECO:0007669"/>
    <property type="project" value="InterPro"/>
</dbReference>
<evidence type="ECO:0000259" key="8">
    <source>
        <dbReference type="PROSITE" id="PS50198"/>
    </source>
</evidence>
<dbReference type="HOGENOM" id="CLU_034646_11_0_4"/>
<comment type="subcellular location">
    <subcellularLocation>
        <location evidence="7">Periplasm</location>
    </subcellularLocation>
    <text evidence="7">Is capable of associating with the outer membrane.</text>
</comment>
<keyword evidence="6 7" id="KW-0413">Isomerase</keyword>
<dbReference type="EC" id="5.2.1.8" evidence="7"/>
<dbReference type="GO" id="GO:0006457">
    <property type="term" value="P:protein folding"/>
    <property type="evidence" value="ECO:0007669"/>
    <property type="project" value="UniProtKB-UniRule"/>
</dbReference>
<accession>U5N969</accession>
<dbReference type="EMBL" id="CP004885">
    <property type="protein sequence ID" value="AGX86744.1"/>
    <property type="molecule type" value="Genomic_DNA"/>
</dbReference>
<keyword evidence="1 7" id="KW-0732">Signal</keyword>
<dbReference type="Gene3D" id="3.10.50.40">
    <property type="match status" value="2"/>
</dbReference>
<keyword evidence="10" id="KW-1185">Reference proteome</keyword>
<evidence type="ECO:0000313" key="9">
    <source>
        <dbReference type="EMBL" id="AGX86744.1"/>
    </source>
</evidence>
<dbReference type="GO" id="GO:0003755">
    <property type="term" value="F:peptidyl-prolyl cis-trans isomerase activity"/>
    <property type="evidence" value="ECO:0007669"/>
    <property type="project" value="UniProtKB-UniRule"/>
</dbReference>
<keyword evidence="5 7" id="KW-0143">Chaperone</keyword>
<dbReference type="InterPro" id="IPR027304">
    <property type="entry name" value="Trigger_fact/SurA_dom_sf"/>
</dbReference>
<evidence type="ECO:0000256" key="2">
    <source>
        <dbReference type="ARBA" id="ARBA00022737"/>
    </source>
</evidence>
<evidence type="ECO:0000256" key="4">
    <source>
        <dbReference type="ARBA" id="ARBA00023110"/>
    </source>
</evidence>
<evidence type="ECO:0000256" key="6">
    <source>
        <dbReference type="ARBA" id="ARBA00023235"/>
    </source>
</evidence>
<dbReference type="AlphaFoldDB" id="U5N969"/>
<evidence type="ECO:0000256" key="1">
    <source>
        <dbReference type="ARBA" id="ARBA00022729"/>
    </source>
</evidence>
<reference evidence="9 10" key="1">
    <citation type="journal article" date="2013" name="Genome Biol.">
        <title>Genomic analysis reveals key aspects of prokaryotic symbiosis in the phototrophic consortium "Chlorochromatium aggregatum".</title>
        <authorList>
            <person name="Liu Z."/>
            <person name="Muller J."/>
            <person name="Li T."/>
            <person name="Alvey R.M."/>
            <person name="Vogl K."/>
            <person name="Frigaard N.U."/>
            <person name="Rockwell N.C."/>
            <person name="Boyd E.S."/>
            <person name="Tomsho L.P."/>
            <person name="Schuster S.C."/>
            <person name="Henke P."/>
            <person name="Rohde M."/>
            <person name="Overmann J."/>
            <person name="Bryant D.A."/>
        </authorList>
    </citation>
    <scope>NUCLEOTIDE SEQUENCE [LARGE SCALE GENOMIC DNA]</scope>
    <source>
        <strain evidence="9">CR</strain>
    </source>
</reference>
<keyword evidence="4 7" id="KW-0697">Rotamase</keyword>
<dbReference type="RefSeq" id="WP_022771565.1">
    <property type="nucleotide sequence ID" value="NC_022576.1"/>
</dbReference>
<dbReference type="InterPro" id="IPR023058">
    <property type="entry name" value="PPIase_PpiC_CS"/>
</dbReference>
<dbReference type="Pfam" id="PF09312">
    <property type="entry name" value="SurA_N"/>
    <property type="match status" value="1"/>
</dbReference>
<dbReference type="InterPro" id="IPR015391">
    <property type="entry name" value="SurA_N"/>
</dbReference>